<evidence type="ECO:0000313" key="8">
    <source>
        <dbReference type="Proteomes" id="UP000813824"/>
    </source>
</evidence>
<gene>
    <name evidence="7" type="ORF">BXZ70DRAFT_960875</name>
</gene>
<feature type="transmembrane region" description="Helical" evidence="6">
    <location>
        <begin position="122"/>
        <end position="141"/>
    </location>
</feature>
<dbReference type="Proteomes" id="UP000813824">
    <property type="component" value="Unassembled WGS sequence"/>
</dbReference>
<keyword evidence="2 6" id="KW-0812">Transmembrane</keyword>
<name>A0A8K0UF73_9AGAR</name>
<feature type="transmembrane region" description="Helical" evidence="6">
    <location>
        <begin position="290"/>
        <end position="314"/>
    </location>
</feature>
<dbReference type="EMBL" id="JAEVFJ010000056">
    <property type="protein sequence ID" value="KAH8079426.1"/>
    <property type="molecule type" value="Genomic_DNA"/>
</dbReference>
<keyword evidence="3 6" id="KW-1133">Transmembrane helix</keyword>
<feature type="compositionally biased region" description="Polar residues" evidence="5">
    <location>
        <begin position="529"/>
        <end position="548"/>
    </location>
</feature>
<dbReference type="GO" id="GO:0005886">
    <property type="term" value="C:plasma membrane"/>
    <property type="evidence" value="ECO:0007669"/>
    <property type="project" value="TreeGrafter"/>
</dbReference>
<evidence type="ECO:0000313" key="7">
    <source>
        <dbReference type="EMBL" id="KAH8079426.1"/>
    </source>
</evidence>
<organism evidence="7 8">
    <name type="scientific">Cristinia sonorae</name>
    <dbReference type="NCBI Taxonomy" id="1940300"/>
    <lineage>
        <taxon>Eukaryota</taxon>
        <taxon>Fungi</taxon>
        <taxon>Dikarya</taxon>
        <taxon>Basidiomycota</taxon>
        <taxon>Agaricomycotina</taxon>
        <taxon>Agaricomycetes</taxon>
        <taxon>Agaricomycetidae</taxon>
        <taxon>Agaricales</taxon>
        <taxon>Pleurotineae</taxon>
        <taxon>Stephanosporaceae</taxon>
        <taxon>Cristinia</taxon>
    </lineage>
</organism>
<keyword evidence="4 6" id="KW-0472">Membrane</keyword>
<feature type="transmembrane region" description="Helical" evidence="6">
    <location>
        <begin position="34"/>
        <end position="55"/>
    </location>
</feature>
<dbReference type="SUPFAM" id="SSF81321">
    <property type="entry name" value="Family A G protein-coupled receptor-like"/>
    <property type="match status" value="1"/>
</dbReference>
<dbReference type="GO" id="GO:0007189">
    <property type="term" value="P:adenylate cyclase-activating G protein-coupled receptor signaling pathway"/>
    <property type="evidence" value="ECO:0007669"/>
    <property type="project" value="TreeGrafter"/>
</dbReference>
<feature type="region of interest" description="Disordered" evidence="5">
    <location>
        <begin position="529"/>
        <end position="577"/>
    </location>
</feature>
<dbReference type="PANTHER" id="PTHR23112:SF37">
    <property type="entry name" value="G PROTEIN-COUPLED RECEPTOR GPR1"/>
    <property type="match status" value="1"/>
</dbReference>
<feature type="transmembrane region" description="Helical" evidence="6">
    <location>
        <begin position="76"/>
        <end position="99"/>
    </location>
</feature>
<evidence type="ECO:0000256" key="1">
    <source>
        <dbReference type="ARBA" id="ARBA00004141"/>
    </source>
</evidence>
<evidence type="ECO:0008006" key="9">
    <source>
        <dbReference type="Google" id="ProtNLM"/>
    </source>
</evidence>
<evidence type="ECO:0000256" key="5">
    <source>
        <dbReference type="SAM" id="MobiDB-lite"/>
    </source>
</evidence>
<evidence type="ECO:0000256" key="4">
    <source>
        <dbReference type="ARBA" id="ARBA00023136"/>
    </source>
</evidence>
<evidence type="ECO:0000256" key="2">
    <source>
        <dbReference type="ARBA" id="ARBA00022692"/>
    </source>
</evidence>
<feature type="transmembrane region" description="Helical" evidence="6">
    <location>
        <begin position="148"/>
        <end position="168"/>
    </location>
</feature>
<accession>A0A8K0UF73</accession>
<evidence type="ECO:0000256" key="6">
    <source>
        <dbReference type="SAM" id="Phobius"/>
    </source>
</evidence>
<dbReference type="GO" id="GO:0004930">
    <property type="term" value="F:G protein-coupled receptor activity"/>
    <property type="evidence" value="ECO:0007669"/>
    <property type="project" value="TreeGrafter"/>
</dbReference>
<feature type="transmembrane region" description="Helical" evidence="6">
    <location>
        <begin position="264"/>
        <end position="284"/>
    </location>
</feature>
<comment type="caution">
    <text evidence="7">The sequence shown here is derived from an EMBL/GenBank/DDBJ whole genome shotgun (WGS) entry which is preliminary data.</text>
</comment>
<sequence length="577" mass="62681">MSDSLRQRVMVLPNGKDFLLEISYVIEDVTGVKVLIGTSVFSLLAVLGLLISIAISAWNTRKSINPHMFVRSHACAYLLSMLFCDLLQAIGSIMSAAWIDRNTVEFGATCVTQGIIKHISDIGPAIWSLIIACHTFVILFLRVDVSKYAFLSTLIGGWILIAIIVVGGPATVNESRNGAFYGISGHWCWISEGYAVSRIMLAYFWMFVSALLCFILYGLILLKLRGNLVTKGRMLKFRFKVEKPDLSSPDGADSQMITIAKQMLLYPIAYTIIILPIACCRFVDWSGHEVSWVATVLSDIVYLLAGFVNVVLFITTRRVLPPHTVITKRLSYPSFAPSLFRRGSNSDSTLVGSSISHSKNLSIDASSVDLEKGTYLHHQDDISLKLDYSVDYPAAAFSSPRPAPAPPLSPALSRHVRIHSAAMSTFPATPTTQTLPVRSSTVATFPTTPHRGTTPTVPIRSSTVSVSTPQHQHFQEISLASPTPPGLTVPVTDNGSGLRSARAVSQGAVSVTDVIAGYSRDTMYQSDPSVYQHSEYPSSPSTGGYSTDETFHPGSGRKAQPSAIPPVPKLPSGESLR</sequence>
<proteinExistence type="predicted"/>
<reference evidence="7" key="1">
    <citation type="journal article" date="2021" name="New Phytol.">
        <title>Evolutionary innovations through gain and loss of genes in the ectomycorrhizal Boletales.</title>
        <authorList>
            <person name="Wu G."/>
            <person name="Miyauchi S."/>
            <person name="Morin E."/>
            <person name="Kuo A."/>
            <person name="Drula E."/>
            <person name="Varga T."/>
            <person name="Kohler A."/>
            <person name="Feng B."/>
            <person name="Cao Y."/>
            <person name="Lipzen A."/>
            <person name="Daum C."/>
            <person name="Hundley H."/>
            <person name="Pangilinan J."/>
            <person name="Johnson J."/>
            <person name="Barry K."/>
            <person name="LaButti K."/>
            <person name="Ng V."/>
            <person name="Ahrendt S."/>
            <person name="Min B."/>
            <person name="Choi I.G."/>
            <person name="Park H."/>
            <person name="Plett J.M."/>
            <person name="Magnuson J."/>
            <person name="Spatafora J.W."/>
            <person name="Nagy L.G."/>
            <person name="Henrissat B."/>
            <person name="Grigoriev I.V."/>
            <person name="Yang Z.L."/>
            <person name="Xu J."/>
            <person name="Martin F.M."/>
        </authorList>
    </citation>
    <scope>NUCLEOTIDE SEQUENCE</scope>
    <source>
        <strain evidence="7">KKN 215</strain>
    </source>
</reference>
<dbReference type="Gene3D" id="1.20.1070.10">
    <property type="entry name" value="Rhodopsin 7-helix transmembrane proteins"/>
    <property type="match status" value="1"/>
</dbReference>
<keyword evidence="8" id="KW-1185">Reference proteome</keyword>
<dbReference type="OrthoDB" id="100006at2759"/>
<feature type="region of interest" description="Disordered" evidence="5">
    <location>
        <begin position="427"/>
        <end position="461"/>
    </location>
</feature>
<dbReference type="PANTHER" id="PTHR23112">
    <property type="entry name" value="G PROTEIN-COUPLED RECEPTOR 157-RELATED"/>
    <property type="match status" value="1"/>
</dbReference>
<evidence type="ECO:0000256" key="3">
    <source>
        <dbReference type="ARBA" id="ARBA00022989"/>
    </source>
</evidence>
<dbReference type="AlphaFoldDB" id="A0A8K0UF73"/>
<feature type="transmembrane region" description="Helical" evidence="6">
    <location>
        <begin position="202"/>
        <end position="224"/>
    </location>
</feature>
<comment type="subcellular location">
    <subcellularLocation>
        <location evidence="1">Membrane</location>
        <topology evidence="1">Multi-pass membrane protein</topology>
    </subcellularLocation>
</comment>
<protein>
    <recommendedName>
        <fullName evidence="9">Glucose receptor Git3 N-terminal domain-containing protein</fullName>
    </recommendedName>
</protein>